<dbReference type="EMBL" id="QJKB01000005">
    <property type="protein sequence ID" value="PXX42544.1"/>
    <property type="molecule type" value="Genomic_DNA"/>
</dbReference>
<comment type="caution">
    <text evidence="1">The sequence shown here is derived from an EMBL/GenBank/DDBJ whole genome shotgun (WGS) entry which is preliminary data.</text>
</comment>
<protein>
    <submittedName>
        <fullName evidence="1">Uncharacterized protein</fullName>
    </submittedName>
</protein>
<organism evidence="1 2">
    <name type="scientific">Undibacterium pigrum</name>
    <dbReference type="NCBI Taxonomy" id="401470"/>
    <lineage>
        <taxon>Bacteria</taxon>
        <taxon>Pseudomonadati</taxon>
        <taxon>Pseudomonadota</taxon>
        <taxon>Betaproteobacteria</taxon>
        <taxon>Burkholderiales</taxon>
        <taxon>Oxalobacteraceae</taxon>
        <taxon>Undibacterium</taxon>
    </lineage>
</organism>
<dbReference type="RefSeq" id="WP_110256089.1">
    <property type="nucleotide sequence ID" value="NZ_QJKB01000005.1"/>
</dbReference>
<evidence type="ECO:0000313" key="2">
    <source>
        <dbReference type="Proteomes" id="UP000247792"/>
    </source>
</evidence>
<dbReference type="OrthoDB" id="5936191at2"/>
<evidence type="ECO:0000313" key="1">
    <source>
        <dbReference type="EMBL" id="PXX42544.1"/>
    </source>
</evidence>
<accession>A0A318J4E5</accession>
<name>A0A318J4E5_9BURK</name>
<keyword evidence="2" id="KW-1185">Reference proteome</keyword>
<sequence>MKFFNHILGIFAVYSGVFVAPNCLAESIEKNFIHTGPITQDSFNHFQSAVNAGNVPGIELHDSNGASDWAPLLIKQYGELIVRHQLPTYVKGNCSSACAAIFLFGKKKIFLAANEGGKTFLHFHPVAYIFNDETDINSTQEIILEILRNNPDSPDLKVLDWMYKVKDRFGGVLVFRDIKKTGGQIFFQEKYGAGLVPLSPYTIDKLGITIE</sequence>
<dbReference type="Proteomes" id="UP000247792">
    <property type="component" value="Unassembled WGS sequence"/>
</dbReference>
<gene>
    <name evidence="1" type="ORF">DFR42_105202</name>
</gene>
<reference evidence="1 2" key="1">
    <citation type="submission" date="2018-05" db="EMBL/GenBank/DDBJ databases">
        <title>Genomic Encyclopedia of Type Strains, Phase IV (KMG-IV): sequencing the most valuable type-strain genomes for metagenomic binning, comparative biology and taxonomic classification.</title>
        <authorList>
            <person name="Goeker M."/>
        </authorList>
    </citation>
    <scope>NUCLEOTIDE SEQUENCE [LARGE SCALE GENOMIC DNA]</scope>
    <source>
        <strain evidence="1 2">DSM 19792</strain>
    </source>
</reference>
<dbReference type="AlphaFoldDB" id="A0A318J4E5"/>
<proteinExistence type="predicted"/>